<dbReference type="InParanoid" id="E9EFS0"/>
<dbReference type="Pfam" id="PF00069">
    <property type="entry name" value="Pkinase"/>
    <property type="match status" value="1"/>
</dbReference>
<protein>
    <recommendedName>
        <fullName evidence="5">Protein kinase domain-containing protein</fullName>
    </recommendedName>
</protein>
<dbReference type="PANTHER" id="PTHR44167">
    <property type="entry name" value="OVARIAN-SPECIFIC SERINE/THREONINE-PROTEIN KINASE LOK-RELATED"/>
    <property type="match status" value="1"/>
</dbReference>
<evidence type="ECO:0000256" key="3">
    <source>
        <dbReference type="PROSITE-ProRule" id="PRU10141"/>
    </source>
</evidence>
<feature type="domain" description="Protein kinase" evidence="5">
    <location>
        <begin position="152"/>
        <end position="408"/>
    </location>
</feature>
<dbReference type="eggNOG" id="KOG0032">
    <property type="taxonomic scope" value="Eukaryota"/>
</dbReference>
<dbReference type="STRING" id="655827.E9EFS0"/>
<dbReference type="EMBL" id="GL698584">
    <property type="protein sequence ID" value="EFY85258.1"/>
    <property type="molecule type" value="Genomic_DNA"/>
</dbReference>
<evidence type="ECO:0000259" key="5">
    <source>
        <dbReference type="SMART" id="SM00220"/>
    </source>
</evidence>
<dbReference type="InterPro" id="IPR008271">
    <property type="entry name" value="Ser/Thr_kinase_AS"/>
</dbReference>
<accession>E9EFS0</accession>
<dbReference type="AlphaFoldDB" id="E9EFS0"/>
<dbReference type="SMART" id="SM00220">
    <property type="entry name" value="S_TKc"/>
    <property type="match status" value="1"/>
</dbReference>
<dbReference type="GO" id="GO:0005524">
    <property type="term" value="F:ATP binding"/>
    <property type="evidence" value="ECO:0007669"/>
    <property type="project" value="UniProtKB-UniRule"/>
</dbReference>
<dbReference type="Gene3D" id="1.10.510.10">
    <property type="entry name" value="Transferase(Phosphotransferase) domain 1"/>
    <property type="match status" value="1"/>
</dbReference>
<dbReference type="GO" id="GO:0044773">
    <property type="term" value="P:mitotic DNA damage checkpoint signaling"/>
    <property type="evidence" value="ECO:0007669"/>
    <property type="project" value="TreeGrafter"/>
</dbReference>
<evidence type="ECO:0000256" key="4">
    <source>
        <dbReference type="SAM" id="MobiDB-lite"/>
    </source>
</evidence>
<dbReference type="InterPro" id="IPR017441">
    <property type="entry name" value="Protein_kinase_ATP_BS"/>
</dbReference>
<dbReference type="OrthoDB" id="5141198at2759"/>
<evidence type="ECO:0000256" key="1">
    <source>
        <dbReference type="ARBA" id="ARBA00022741"/>
    </source>
</evidence>
<feature type="binding site" evidence="3">
    <location>
        <position position="181"/>
    </location>
    <ligand>
        <name>ATP</name>
        <dbReference type="ChEBI" id="CHEBI:30616"/>
    </ligand>
</feature>
<dbReference type="PANTHER" id="PTHR44167:SF24">
    <property type="entry name" value="SERINE_THREONINE-PROTEIN KINASE CHK2"/>
    <property type="match status" value="1"/>
</dbReference>
<dbReference type="InterPro" id="IPR011009">
    <property type="entry name" value="Kinase-like_dom_sf"/>
</dbReference>
<sequence length="529" mass="59782">MMRNPTKKHSFVSYQPTDSPRKPSLTLTIYSRTAGENGQGGPRTGMSLQRELQEANMAEKQIDEQGQGVILYSQDYAVSIASYTFHLIWRGNGSDDTECLKAFAFQGYQESVHRLKDVRSRDRPTEYDNSEVRSWHITRLDTIKGTRFSDVPQLRKEIGSGAFGKVYAAIDRVSGYEFAIKVIQLQHYHNSEEARALVHREIKILERLSHEHIIEYLGYKDFHTSKPEIFMPLREGSLRSLITDEEVADYGGLFFDVVTQILSALDYLASENLVHRDVKPENVLYYYTSGKITGSGYHFQLADFGFAHYHTLATSVCGTGCYRAPELEPEKSHVCAPQSHKMDVWSLFATMVAVESKFESFPIRTSDYGIILNALKAKARESPLYAHMGRLNPDCRASAAQILNEHFAGWGLTTPQSKILPIKPELQGATRQDLLPTAGPSAPRQMNNGHEKPRQQAAATPDRLITYPPRNTRSRKQRATPVPVRVNKDGVTKRRARWNAPARTSQQQRLLVQKEPEKDVPPMPGAFVD</sequence>
<gene>
    <name evidence="6" type="ORF">MAC_08718</name>
</gene>
<evidence type="ECO:0000313" key="6">
    <source>
        <dbReference type="EMBL" id="EFY85258.1"/>
    </source>
</evidence>
<dbReference type="GO" id="GO:0005634">
    <property type="term" value="C:nucleus"/>
    <property type="evidence" value="ECO:0007669"/>
    <property type="project" value="TreeGrafter"/>
</dbReference>
<feature type="compositionally biased region" description="Basic residues" evidence="4">
    <location>
        <begin position="1"/>
        <end position="10"/>
    </location>
</feature>
<evidence type="ECO:0000313" key="7">
    <source>
        <dbReference type="Proteomes" id="UP000002499"/>
    </source>
</evidence>
<dbReference type="GO" id="GO:0004674">
    <property type="term" value="F:protein serine/threonine kinase activity"/>
    <property type="evidence" value="ECO:0007669"/>
    <property type="project" value="TreeGrafter"/>
</dbReference>
<name>E9EFS0_METAQ</name>
<dbReference type="PROSITE" id="PS00108">
    <property type="entry name" value="PROTEIN_KINASE_ST"/>
    <property type="match status" value="1"/>
</dbReference>
<dbReference type="GO" id="GO:0005737">
    <property type="term" value="C:cytoplasm"/>
    <property type="evidence" value="ECO:0007669"/>
    <property type="project" value="TreeGrafter"/>
</dbReference>
<feature type="region of interest" description="Disordered" evidence="4">
    <location>
        <begin position="433"/>
        <end position="529"/>
    </location>
</feature>
<keyword evidence="1 3" id="KW-0547">Nucleotide-binding</keyword>
<keyword evidence="7" id="KW-1185">Reference proteome</keyword>
<keyword evidence="2 3" id="KW-0067">ATP-binding</keyword>
<dbReference type="CDD" id="cd00180">
    <property type="entry name" value="PKc"/>
    <property type="match status" value="1"/>
</dbReference>
<organism evidence="7">
    <name type="scientific">Metarhizium acridum (strain CQMa 102)</name>
    <dbReference type="NCBI Taxonomy" id="655827"/>
    <lineage>
        <taxon>Eukaryota</taxon>
        <taxon>Fungi</taxon>
        <taxon>Dikarya</taxon>
        <taxon>Ascomycota</taxon>
        <taxon>Pezizomycotina</taxon>
        <taxon>Sordariomycetes</taxon>
        <taxon>Hypocreomycetidae</taxon>
        <taxon>Hypocreales</taxon>
        <taxon>Clavicipitaceae</taxon>
        <taxon>Metarhizium</taxon>
    </lineage>
</organism>
<proteinExistence type="predicted"/>
<feature type="region of interest" description="Disordered" evidence="4">
    <location>
        <begin position="1"/>
        <end position="24"/>
    </location>
</feature>
<evidence type="ECO:0000256" key="2">
    <source>
        <dbReference type="ARBA" id="ARBA00022840"/>
    </source>
</evidence>
<dbReference type="PROSITE" id="PS00107">
    <property type="entry name" value="PROTEIN_KINASE_ATP"/>
    <property type="match status" value="1"/>
</dbReference>
<dbReference type="InterPro" id="IPR000719">
    <property type="entry name" value="Prot_kinase_dom"/>
</dbReference>
<dbReference type="Proteomes" id="UP000002499">
    <property type="component" value="Unassembled WGS sequence"/>
</dbReference>
<dbReference type="HOGENOM" id="CLU_029466_0_0_1"/>
<dbReference type="SUPFAM" id="SSF56112">
    <property type="entry name" value="Protein kinase-like (PK-like)"/>
    <property type="match status" value="1"/>
</dbReference>
<reference evidence="6 7" key="1">
    <citation type="journal article" date="2011" name="PLoS Genet.">
        <title>Genome sequencing and comparative transcriptomics of the model entomopathogenic fungi Metarhizium anisopliae and M. acridum.</title>
        <authorList>
            <person name="Gao Q."/>
            <person name="Jin K."/>
            <person name="Ying S.H."/>
            <person name="Zhang Y."/>
            <person name="Xiao G."/>
            <person name="Shang Y."/>
            <person name="Duan Z."/>
            <person name="Hu X."/>
            <person name="Xie X.Q."/>
            <person name="Zhou G."/>
            <person name="Peng G."/>
            <person name="Luo Z."/>
            <person name="Huang W."/>
            <person name="Wang B."/>
            <person name="Fang W."/>
            <person name="Wang S."/>
            <person name="Zhong Y."/>
            <person name="Ma L.J."/>
            <person name="St Leger R.J."/>
            <person name="Zhao G.P."/>
            <person name="Pei Y."/>
            <person name="Feng M.G."/>
            <person name="Xia Y."/>
            <person name="Wang C."/>
        </authorList>
    </citation>
    <scope>NUCLEOTIDE SEQUENCE [LARGE SCALE GENOMIC DNA]</scope>
    <source>
        <strain evidence="6 7">CQMa 102</strain>
    </source>
</reference>